<dbReference type="STRING" id="1121291.SAMN02745134_00932"/>
<gene>
    <name evidence="1" type="ORF">SAMN02745134_00932</name>
</gene>
<dbReference type="InterPro" id="IPR029033">
    <property type="entry name" value="His_PPase_superfam"/>
</dbReference>
<evidence type="ECO:0000313" key="2">
    <source>
        <dbReference type="Proteomes" id="UP000192468"/>
    </source>
</evidence>
<protein>
    <submittedName>
        <fullName evidence="1">Histidine phosphatase superfamily (Branch 1)</fullName>
    </submittedName>
</protein>
<dbReference type="EMBL" id="FWXH01000002">
    <property type="protein sequence ID" value="SMC19773.1"/>
    <property type="molecule type" value="Genomic_DNA"/>
</dbReference>
<dbReference type="SUPFAM" id="SSF53254">
    <property type="entry name" value="Phosphoglycerate mutase-like"/>
    <property type="match status" value="1"/>
</dbReference>
<dbReference type="OrthoDB" id="1680942at2"/>
<organism evidence="1 2">
    <name type="scientific">Clostridium acidisoli DSM 12555</name>
    <dbReference type="NCBI Taxonomy" id="1121291"/>
    <lineage>
        <taxon>Bacteria</taxon>
        <taxon>Bacillati</taxon>
        <taxon>Bacillota</taxon>
        <taxon>Clostridia</taxon>
        <taxon>Eubacteriales</taxon>
        <taxon>Clostridiaceae</taxon>
        <taxon>Clostridium</taxon>
    </lineage>
</organism>
<dbReference type="Gene3D" id="3.40.50.1240">
    <property type="entry name" value="Phosphoglycerate mutase-like"/>
    <property type="match status" value="1"/>
</dbReference>
<name>A0A1W1X7G8_9CLOT</name>
<reference evidence="1 2" key="1">
    <citation type="submission" date="2017-04" db="EMBL/GenBank/DDBJ databases">
        <authorList>
            <person name="Afonso C.L."/>
            <person name="Miller P.J."/>
            <person name="Scott M.A."/>
            <person name="Spackman E."/>
            <person name="Goraichik I."/>
            <person name="Dimitrov K.M."/>
            <person name="Suarez D.L."/>
            <person name="Swayne D.E."/>
        </authorList>
    </citation>
    <scope>NUCLEOTIDE SEQUENCE [LARGE SCALE GENOMIC DNA]</scope>
    <source>
        <strain evidence="1 2">DSM 12555</strain>
    </source>
</reference>
<dbReference type="AlphaFoldDB" id="A0A1W1X7G8"/>
<evidence type="ECO:0000313" key="1">
    <source>
        <dbReference type="EMBL" id="SMC19773.1"/>
    </source>
</evidence>
<accession>A0A1W1X7G8</accession>
<proteinExistence type="predicted"/>
<dbReference type="Proteomes" id="UP000192468">
    <property type="component" value="Unassembled WGS sequence"/>
</dbReference>
<sequence length="173" mass="20449">MKIGLIRHFEVIQSSKALTLMSSEEFKQWQNRYNVAMTRSNAIDIDKKEWQICYTSDLSRAVYTAKTVFGDKIIETKLLREVEILPLFDTNIKIPFIIWNTLGRFQWYFSRKHIDEKRANDFISDILNKYEKNILIVSHGALMWYLRKSLISKGFNGPRFGKAKNGHLYIFKC</sequence>
<dbReference type="RefSeq" id="WP_084114169.1">
    <property type="nucleotide sequence ID" value="NZ_FWXH01000002.1"/>
</dbReference>
<keyword evidence="2" id="KW-1185">Reference proteome</keyword>